<dbReference type="PANTHER" id="PTHR43304">
    <property type="entry name" value="PHYTOCHROME-LIKE PROTEIN CPH1"/>
    <property type="match status" value="1"/>
</dbReference>
<evidence type="ECO:0000256" key="2">
    <source>
        <dbReference type="ARBA" id="ARBA00012438"/>
    </source>
</evidence>
<accession>A0ABD5T2N6</accession>
<proteinExistence type="predicted"/>
<keyword evidence="3" id="KW-0597">Phosphoprotein</keyword>
<reference evidence="8 9" key="1">
    <citation type="journal article" date="2019" name="Int. J. Syst. Evol. Microbiol.">
        <title>The Global Catalogue of Microorganisms (GCM) 10K type strain sequencing project: providing services to taxonomists for standard genome sequencing and annotation.</title>
        <authorList>
            <consortium name="The Broad Institute Genomics Platform"/>
            <consortium name="The Broad Institute Genome Sequencing Center for Infectious Disease"/>
            <person name="Wu L."/>
            <person name="Ma J."/>
        </authorList>
    </citation>
    <scope>NUCLEOTIDE SEQUENCE [LARGE SCALE GENOMIC DNA]</scope>
    <source>
        <strain evidence="8 9">PJ61</strain>
    </source>
</reference>
<dbReference type="SUPFAM" id="SSF55874">
    <property type="entry name" value="ATPase domain of HSP90 chaperone/DNA topoisomerase II/histidine kinase"/>
    <property type="match status" value="1"/>
</dbReference>
<dbReference type="EC" id="2.7.13.3" evidence="2"/>
<dbReference type="Gene3D" id="3.30.450.20">
    <property type="entry name" value="PAS domain"/>
    <property type="match status" value="1"/>
</dbReference>
<keyword evidence="5" id="KW-0418">Kinase</keyword>
<keyword evidence="4" id="KW-0808">Transferase</keyword>
<dbReference type="InterPro" id="IPR003661">
    <property type="entry name" value="HisK_dim/P_dom"/>
</dbReference>
<name>A0ABD5T2N6_9EURY</name>
<feature type="non-terminal residue" evidence="8">
    <location>
        <position position="363"/>
    </location>
</feature>
<dbReference type="InterPro" id="IPR005467">
    <property type="entry name" value="His_kinase_dom"/>
</dbReference>
<feature type="non-terminal residue" evidence="8">
    <location>
        <position position="1"/>
    </location>
</feature>
<gene>
    <name evidence="8" type="ORF">ACFQDD_08095</name>
</gene>
<dbReference type="SUPFAM" id="SSF47384">
    <property type="entry name" value="Homodimeric domain of signal transducing histidine kinase"/>
    <property type="match status" value="1"/>
</dbReference>
<dbReference type="EMBL" id="JBHSWT010000392">
    <property type="protein sequence ID" value="MFC6771473.1"/>
    <property type="molecule type" value="Genomic_DNA"/>
</dbReference>
<dbReference type="InterPro" id="IPR052162">
    <property type="entry name" value="Sensor_kinase/Photoreceptor"/>
</dbReference>
<keyword evidence="9" id="KW-1185">Reference proteome</keyword>
<dbReference type="AlphaFoldDB" id="A0ABD5T2N6"/>
<dbReference type="GO" id="GO:0004673">
    <property type="term" value="F:protein histidine kinase activity"/>
    <property type="evidence" value="ECO:0007669"/>
    <property type="project" value="UniProtKB-EC"/>
</dbReference>
<evidence type="ECO:0000256" key="5">
    <source>
        <dbReference type="ARBA" id="ARBA00022777"/>
    </source>
</evidence>
<dbReference type="CDD" id="cd00130">
    <property type="entry name" value="PAS"/>
    <property type="match status" value="1"/>
</dbReference>
<dbReference type="Pfam" id="PF08448">
    <property type="entry name" value="PAS_4"/>
    <property type="match status" value="1"/>
</dbReference>
<dbReference type="InterPro" id="IPR013656">
    <property type="entry name" value="PAS_4"/>
</dbReference>
<evidence type="ECO:0000313" key="8">
    <source>
        <dbReference type="EMBL" id="MFC6771473.1"/>
    </source>
</evidence>
<evidence type="ECO:0000256" key="3">
    <source>
        <dbReference type="ARBA" id="ARBA00022553"/>
    </source>
</evidence>
<feature type="domain" description="Histidine kinase" evidence="6">
    <location>
        <begin position="214"/>
        <end position="363"/>
    </location>
</feature>
<dbReference type="InterPro" id="IPR000014">
    <property type="entry name" value="PAS"/>
</dbReference>
<dbReference type="CDD" id="cd00082">
    <property type="entry name" value="HisKA"/>
    <property type="match status" value="1"/>
</dbReference>
<dbReference type="PANTHER" id="PTHR43304:SF1">
    <property type="entry name" value="PAC DOMAIN-CONTAINING PROTEIN"/>
    <property type="match status" value="1"/>
</dbReference>
<dbReference type="NCBIfam" id="TIGR00229">
    <property type="entry name" value="sensory_box"/>
    <property type="match status" value="1"/>
</dbReference>
<protein>
    <recommendedName>
        <fullName evidence="2">histidine kinase</fullName>
        <ecNumber evidence="2">2.7.13.3</ecNumber>
    </recommendedName>
</protein>
<dbReference type="Proteomes" id="UP001596274">
    <property type="component" value="Unassembled WGS sequence"/>
</dbReference>
<organism evidence="8 9">
    <name type="scientific">Halorubrum pallidum</name>
    <dbReference type="NCBI Taxonomy" id="1526114"/>
    <lineage>
        <taxon>Archaea</taxon>
        <taxon>Methanobacteriati</taxon>
        <taxon>Methanobacteriota</taxon>
        <taxon>Stenosarchaea group</taxon>
        <taxon>Halobacteria</taxon>
        <taxon>Halobacteriales</taxon>
        <taxon>Haloferacaceae</taxon>
        <taxon>Halorubrum</taxon>
    </lineage>
</organism>
<evidence type="ECO:0000259" key="7">
    <source>
        <dbReference type="PROSITE" id="PS50112"/>
    </source>
</evidence>
<dbReference type="SMART" id="SM00091">
    <property type="entry name" value="PAS"/>
    <property type="match status" value="1"/>
</dbReference>
<dbReference type="SUPFAM" id="SSF55785">
    <property type="entry name" value="PYP-like sensor domain (PAS domain)"/>
    <property type="match status" value="1"/>
</dbReference>
<dbReference type="PROSITE" id="PS50112">
    <property type="entry name" value="PAS"/>
    <property type="match status" value="1"/>
</dbReference>
<evidence type="ECO:0000256" key="4">
    <source>
        <dbReference type="ARBA" id="ARBA00022679"/>
    </source>
</evidence>
<feature type="domain" description="PAS" evidence="7">
    <location>
        <begin position="88"/>
        <end position="158"/>
    </location>
</feature>
<evidence type="ECO:0000256" key="1">
    <source>
        <dbReference type="ARBA" id="ARBA00000085"/>
    </source>
</evidence>
<dbReference type="PROSITE" id="PS50109">
    <property type="entry name" value="HIS_KIN"/>
    <property type="match status" value="1"/>
</dbReference>
<dbReference type="InterPro" id="IPR035965">
    <property type="entry name" value="PAS-like_dom_sf"/>
</dbReference>
<dbReference type="InterPro" id="IPR036890">
    <property type="entry name" value="HATPase_C_sf"/>
</dbReference>
<sequence>ALFPSATIGSGVDDAFEGAPAVVDAVDDGSGSARKTEMGTDIRVTIDCGTESRILTVTPHEIAGNAAGPSAVGGTVLLFRDVTAQETLQRRYRALIEKSPNVIAVCGTDGLLRYASPSVERLLGHTPSEVEGRPAIDFVHPDDREESQRVLERAFETRDPQTVAHRLIHANGNWRRFETTVERLFEDTDEVVITATDVTESRRYEQRLQVLNRVLRHDLKNDANVIGGYAGLLRDHVDDDGAEYLDIIDRKVQTLTHLSDQAREIDVALHNDGGRATIDLSELLSRLCTSLESAFPHANVSVSVPETAVVRADELLESAVRNVLENAVVHNDGDAPVVEASVAAAAGGYRIAVEDDGPGIPSV</sequence>
<dbReference type="InterPro" id="IPR036097">
    <property type="entry name" value="HisK_dim/P_sf"/>
</dbReference>
<evidence type="ECO:0000259" key="6">
    <source>
        <dbReference type="PROSITE" id="PS50109"/>
    </source>
</evidence>
<evidence type="ECO:0000313" key="9">
    <source>
        <dbReference type="Proteomes" id="UP001596274"/>
    </source>
</evidence>
<comment type="caution">
    <text evidence="8">The sequence shown here is derived from an EMBL/GenBank/DDBJ whole genome shotgun (WGS) entry which is preliminary data.</text>
</comment>
<comment type="catalytic activity">
    <reaction evidence="1">
        <text>ATP + protein L-histidine = ADP + protein N-phospho-L-histidine.</text>
        <dbReference type="EC" id="2.7.13.3"/>
    </reaction>
</comment>
<dbReference type="Gene3D" id="3.30.565.10">
    <property type="entry name" value="Histidine kinase-like ATPase, C-terminal domain"/>
    <property type="match status" value="1"/>
</dbReference>